<dbReference type="eggNOG" id="COG2205">
    <property type="taxonomic scope" value="Bacteria"/>
</dbReference>
<evidence type="ECO:0000256" key="17">
    <source>
        <dbReference type="PROSITE-ProRule" id="PRU00169"/>
    </source>
</evidence>
<evidence type="ECO:0000256" key="8">
    <source>
        <dbReference type="ARBA" id="ARBA00022741"/>
    </source>
</evidence>
<dbReference type="InterPro" id="IPR005330">
    <property type="entry name" value="MHYT_dom"/>
</dbReference>
<dbReference type="CDD" id="cd16922">
    <property type="entry name" value="HATPase_EvgS-ArcB-TorS-like"/>
    <property type="match status" value="1"/>
</dbReference>
<dbReference type="Pfam" id="PF01627">
    <property type="entry name" value="Hpt"/>
    <property type="match status" value="1"/>
</dbReference>
<evidence type="ECO:0000259" key="20">
    <source>
        <dbReference type="PROSITE" id="PS50110"/>
    </source>
</evidence>
<dbReference type="InterPro" id="IPR036641">
    <property type="entry name" value="HPT_dom_sf"/>
</dbReference>
<protein>
    <recommendedName>
        <fullName evidence="15">Sensor protein FixL</fullName>
        <ecNumber evidence="3">2.7.13.3</ecNumber>
    </recommendedName>
</protein>
<dbReference type="NCBIfam" id="TIGR00229">
    <property type="entry name" value="sensory_box"/>
    <property type="match status" value="2"/>
</dbReference>
<evidence type="ECO:0000256" key="1">
    <source>
        <dbReference type="ARBA" id="ARBA00000085"/>
    </source>
</evidence>
<feature type="transmembrane region" description="Helical" evidence="18">
    <location>
        <begin position="235"/>
        <end position="262"/>
    </location>
</feature>
<dbReference type="InterPro" id="IPR036097">
    <property type="entry name" value="HisK_dim/P_sf"/>
</dbReference>
<gene>
    <name evidence="25" type="ordered locus">Sden_3722</name>
</gene>
<dbReference type="InterPro" id="IPR008207">
    <property type="entry name" value="Sig_transdc_His_kin_Hpt_dom"/>
</dbReference>
<keyword evidence="13 18" id="KW-0472">Membrane</keyword>
<sequence>MRIPLMNWLIEQFRYPVDSPLVYGSFEPKLVALSFIIAIFSSFMALQIAGQASLLEHNYRRHLSLAAGSVALGGGVWSMHFIGMLAFELCTRVDYSLGITLISMIPSIAASWVALNLISKDKIKPLQLIVGGVLVGSGIGTMHYTGMAAMQMSAILRYDPWFFGLSIIVAVTLSILALWIRFGLSNSRWPLSNVSLNLISSTVMGLAIAGMHYTGMAAARFIPPPGVVLEQANNIGSGLLATGVTITTIVITALVIAINLVLKYREVSQKAFANEQRLEAMMETAADGIVSINAKGIITSINQAITAMLGWDKAQLIGQNVSLLMPEPDKGRHDSYLSRYLATNEPHIIGNAREVTALHKLGHTVPVRLAIGHARLPNEDVFVGFISDISQRLKMERELKENEEKFRSLIGNIPGAAYRCLDTEGWPMLFVSDAVFDITGYPASDFLLPNPVRNICDLYHPEHQELLQFDADKNKTFSLEYRIIRSDGEIRWVLETGTYVKDPQGSVLWMDGFIMDITPRKQMEQDLQKAKEAAELATEAKSAFLANMSHEIRTPMNAIIGFSDVMLTTDLVAAQRKYVTTINASANSLLHLLNDILDSAKLEKGQLQLEMQDFSLAEVIDMVTSTLSIQTRKKRLDIELSLAPELAEYYYGAADRLRQVLMNIVGNAVKFTEKGQVHLSIKPTQDGKVLFSVQDTGIGIASDRIQHIFEPFTQADASMSRRFGGTGLGTSISKQLVNLMGGEIWASSELGKGSCFEFILPLKAGKPVIKTRKGKAIQLPSLNILIADDMQQNLDLLQLLLENAGHKVTAVTDGAQAVQTTQHQNFDLLLMDVQMPILDGLSATRQIRVREQKSNSPPLAIIALTASVLTEDKLASRNAGMDGFASKPVDFNLLCFEIARVLELNITAQVSINTQITSCDSQLNQEQGITLWGSISAHVRELDTFIERYQTSTEHFISLLENQDYDTLRQLAHALNGLCGNLAIVQLPPLLQQLEQAAKNQNKTECTSLITAYGLKFQTLVQAITELGATALRNQCPTQLISEDVLHQPITEQVNKLIQAAQHNEYDEQSLLLLSQHCTASQRQWVEQIEQAFDDFEFEQALALLNQLNLDNRDGEQTNE</sequence>
<dbReference type="PROSITE" id="PS50113">
    <property type="entry name" value="PAC"/>
    <property type="match status" value="1"/>
</dbReference>
<dbReference type="Pfam" id="PF00989">
    <property type="entry name" value="PAS"/>
    <property type="match status" value="1"/>
</dbReference>
<keyword evidence="11 18" id="KW-1133">Transmembrane helix</keyword>
<dbReference type="CDD" id="cd00082">
    <property type="entry name" value="HisKA"/>
    <property type="match status" value="1"/>
</dbReference>
<dbReference type="Gene3D" id="3.30.450.20">
    <property type="entry name" value="PAS domain"/>
    <property type="match status" value="2"/>
</dbReference>
<dbReference type="PRINTS" id="PR00344">
    <property type="entry name" value="BCTRLSENSOR"/>
</dbReference>
<dbReference type="Pfam" id="PF03707">
    <property type="entry name" value="MHYT"/>
    <property type="match status" value="3"/>
</dbReference>
<evidence type="ECO:0000259" key="23">
    <source>
        <dbReference type="PROSITE" id="PS50894"/>
    </source>
</evidence>
<dbReference type="SMART" id="SM00387">
    <property type="entry name" value="HATPase_c"/>
    <property type="match status" value="1"/>
</dbReference>
<dbReference type="InterPro" id="IPR000014">
    <property type="entry name" value="PAS"/>
</dbReference>
<evidence type="ECO:0000256" key="11">
    <source>
        <dbReference type="ARBA" id="ARBA00022989"/>
    </source>
</evidence>
<dbReference type="Gene3D" id="3.30.565.10">
    <property type="entry name" value="Histidine kinase-like ATPase, C-terminal domain"/>
    <property type="match status" value="1"/>
</dbReference>
<evidence type="ECO:0000256" key="7">
    <source>
        <dbReference type="ARBA" id="ARBA00022692"/>
    </source>
</evidence>
<dbReference type="EC" id="2.7.13.3" evidence="3"/>
<dbReference type="Pfam" id="PF00512">
    <property type="entry name" value="HisKA"/>
    <property type="match status" value="1"/>
</dbReference>
<dbReference type="SMART" id="SM00388">
    <property type="entry name" value="HisKA"/>
    <property type="match status" value="1"/>
</dbReference>
<comment type="catalytic activity">
    <reaction evidence="1">
        <text>ATP + protein L-histidine = ADP + protein N-phospho-L-histidine.</text>
        <dbReference type="EC" id="2.7.13.3"/>
    </reaction>
</comment>
<dbReference type="PROSITE" id="PS50109">
    <property type="entry name" value="HIS_KIN"/>
    <property type="match status" value="1"/>
</dbReference>
<reference evidence="25 26" key="1">
    <citation type="submission" date="2006-03" db="EMBL/GenBank/DDBJ databases">
        <title>Complete sequence of Shewanella denitrificans OS217.</title>
        <authorList>
            <consortium name="US DOE Joint Genome Institute"/>
            <person name="Copeland A."/>
            <person name="Lucas S."/>
            <person name="Lapidus A."/>
            <person name="Barry K."/>
            <person name="Detter J.C."/>
            <person name="Glavina del Rio T."/>
            <person name="Hammon N."/>
            <person name="Israni S."/>
            <person name="Dalin E."/>
            <person name="Tice H."/>
            <person name="Pitluck S."/>
            <person name="Brettin T."/>
            <person name="Bruce D."/>
            <person name="Han C."/>
            <person name="Tapia R."/>
            <person name="Gilna P."/>
            <person name="Kiss H."/>
            <person name="Schmutz J."/>
            <person name="Larimer F."/>
            <person name="Land M."/>
            <person name="Hauser L."/>
            <person name="Kyrpides N."/>
            <person name="Lykidis A."/>
            <person name="Richardson P."/>
        </authorList>
    </citation>
    <scope>NUCLEOTIDE SEQUENCE [LARGE SCALE GENOMIC DNA]</scope>
    <source>
        <strain evidence="26">OS217 / ATCC BAA-1090 / DSM 15013</strain>
    </source>
</reference>
<dbReference type="InterPro" id="IPR001789">
    <property type="entry name" value="Sig_transdc_resp-reg_receiver"/>
</dbReference>
<keyword evidence="12" id="KW-0902">Two-component regulatory system</keyword>
<dbReference type="InterPro" id="IPR000700">
    <property type="entry name" value="PAS-assoc_C"/>
</dbReference>
<dbReference type="Pfam" id="PF00072">
    <property type="entry name" value="Response_reg"/>
    <property type="match status" value="1"/>
</dbReference>
<evidence type="ECO:0000256" key="9">
    <source>
        <dbReference type="ARBA" id="ARBA00022777"/>
    </source>
</evidence>
<dbReference type="SUPFAM" id="SSF55785">
    <property type="entry name" value="PYP-like sensor domain (PAS domain)"/>
    <property type="match status" value="2"/>
</dbReference>
<dbReference type="FunFam" id="3.30.565.10:FF:000078">
    <property type="entry name" value="Two-component sensor histidine kinase"/>
    <property type="match status" value="1"/>
</dbReference>
<dbReference type="PROSITE" id="PS50924">
    <property type="entry name" value="MHYT"/>
    <property type="match status" value="1"/>
</dbReference>
<dbReference type="PANTHER" id="PTHR45339">
    <property type="entry name" value="HYBRID SIGNAL TRANSDUCTION HISTIDINE KINASE J"/>
    <property type="match status" value="1"/>
</dbReference>
<keyword evidence="10" id="KW-0067">ATP-binding</keyword>
<feature type="transmembrane region" description="Helical" evidence="18">
    <location>
        <begin position="127"/>
        <end position="149"/>
    </location>
</feature>
<dbReference type="Pfam" id="PF08447">
    <property type="entry name" value="PAS_3"/>
    <property type="match status" value="1"/>
</dbReference>
<feature type="transmembrane region" description="Helical" evidence="18">
    <location>
        <begin position="62"/>
        <end position="83"/>
    </location>
</feature>
<dbReference type="PROSITE" id="PS50110">
    <property type="entry name" value="RESPONSE_REGULATORY"/>
    <property type="match status" value="1"/>
</dbReference>
<evidence type="ECO:0000256" key="12">
    <source>
        <dbReference type="ARBA" id="ARBA00023012"/>
    </source>
</evidence>
<dbReference type="InterPro" id="IPR005467">
    <property type="entry name" value="His_kinase_dom"/>
</dbReference>
<dbReference type="Gene3D" id="1.10.287.130">
    <property type="match status" value="1"/>
</dbReference>
<dbReference type="InterPro" id="IPR013655">
    <property type="entry name" value="PAS_fold_3"/>
</dbReference>
<dbReference type="AlphaFoldDB" id="Q12HT1"/>
<keyword evidence="7 18" id="KW-0812">Transmembrane</keyword>
<dbReference type="SMART" id="SM00448">
    <property type="entry name" value="REC"/>
    <property type="match status" value="1"/>
</dbReference>
<feature type="domain" description="Histidine kinase" evidence="19">
    <location>
        <begin position="547"/>
        <end position="764"/>
    </location>
</feature>
<dbReference type="Gene3D" id="3.40.50.2300">
    <property type="match status" value="1"/>
</dbReference>
<dbReference type="HOGENOM" id="CLU_000445_114_35_6"/>
<dbReference type="FunFam" id="3.30.450.20:FF:000060">
    <property type="entry name" value="Sensor protein FixL"/>
    <property type="match status" value="1"/>
</dbReference>
<dbReference type="PROSITE" id="PS50112">
    <property type="entry name" value="PAS"/>
    <property type="match status" value="2"/>
</dbReference>
<evidence type="ECO:0000256" key="10">
    <source>
        <dbReference type="ARBA" id="ARBA00022840"/>
    </source>
</evidence>
<feature type="domain" description="Response regulatory" evidence="20">
    <location>
        <begin position="783"/>
        <end position="902"/>
    </location>
</feature>
<evidence type="ECO:0000259" key="24">
    <source>
        <dbReference type="PROSITE" id="PS50924"/>
    </source>
</evidence>
<evidence type="ECO:0000256" key="13">
    <source>
        <dbReference type="ARBA" id="ARBA00023136"/>
    </source>
</evidence>
<organism evidence="25 26">
    <name type="scientific">Shewanella denitrificans (strain OS217 / ATCC BAA-1090 / DSM 15013)</name>
    <dbReference type="NCBI Taxonomy" id="318161"/>
    <lineage>
        <taxon>Bacteria</taxon>
        <taxon>Pseudomonadati</taxon>
        <taxon>Pseudomonadota</taxon>
        <taxon>Gammaproteobacteria</taxon>
        <taxon>Alteromonadales</taxon>
        <taxon>Shewanellaceae</taxon>
        <taxon>Shewanella</taxon>
    </lineage>
</organism>
<dbReference type="GO" id="GO:0005524">
    <property type="term" value="F:ATP binding"/>
    <property type="evidence" value="ECO:0007669"/>
    <property type="project" value="UniProtKB-KW"/>
</dbReference>
<dbReference type="InterPro" id="IPR004358">
    <property type="entry name" value="Sig_transdc_His_kin-like_C"/>
</dbReference>
<accession>Q12HT1</accession>
<feature type="modified residue" description="Phosphohistidine" evidence="16">
    <location>
        <position position="973"/>
    </location>
</feature>
<keyword evidence="5 17" id="KW-0597">Phosphoprotein</keyword>
<dbReference type="SMART" id="SM00086">
    <property type="entry name" value="PAC"/>
    <property type="match status" value="2"/>
</dbReference>
<dbReference type="Gene3D" id="1.20.120.160">
    <property type="entry name" value="HPT domain"/>
    <property type="match status" value="1"/>
</dbReference>
<keyword evidence="6 25" id="KW-0808">Transferase</keyword>
<dbReference type="GO" id="GO:0005886">
    <property type="term" value="C:plasma membrane"/>
    <property type="evidence" value="ECO:0007669"/>
    <property type="project" value="UniProtKB-SubCell"/>
</dbReference>
<evidence type="ECO:0000259" key="19">
    <source>
        <dbReference type="PROSITE" id="PS50109"/>
    </source>
</evidence>
<dbReference type="GO" id="GO:0000155">
    <property type="term" value="F:phosphorelay sensor kinase activity"/>
    <property type="evidence" value="ECO:0007669"/>
    <property type="project" value="InterPro"/>
</dbReference>
<evidence type="ECO:0000313" key="26">
    <source>
        <dbReference type="Proteomes" id="UP000001982"/>
    </source>
</evidence>
<dbReference type="Pfam" id="PF02518">
    <property type="entry name" value="HATPase_c"/>
    <property type="match status" value="1"/>
</dbReference>
<keyword evidence="26" id="KW-1185">Reference proteome</keyword>
<dbReference type="InterPro" id="IPR013767">
    <property type="entry name" value="PAS_fold"/>
</dbReference>
<dbReference type="InterPro" id="IPR035965">
    <property type="entry name" value="PAS-like_dom_sf"/>
</dbReference>
<evidence type="ECO:0000256" key="3">
    <source>
        <dbReference type="ARBA" id="ARBA00012438"/>
    </source>
</evidence>
<dbReference type="PROSITE" id="PS50894">
    <property type="entry name" value="HPT"/>
    <property type="match status" value="1"/>
</dbReference>
<proteinExistence type="predicted"/>
<evidence type="ECO:0000313" key="25">
    <source>
        <dbReference type="EMBL" id="ABE56995.1"/>
    </source>
</evidence>
<dbReference type="FunFam" id="1.10.287.130:FF:000038">
    <property type="entry name" value="Sensory transduction histidine kinase"/>
    <property type="match status" value="1"/>
</dbReference>
<evidence type="ECO:0000259" key="22">
    <source>
        <dbReference type="PROSITE" id="PS50113"/>
    </source>
</evidence>
<dbReference type="InterPro" id="IPR003594">
    <property type="entry name" value="HATPase_dom"/>
</dbReference>
<evidence type="ECO:0000256" key="2">
    <source>
        <dbReference type="ARBA" id="ARBA00004651"/>
    </source>
</evidence>
<dbReference type="SUPFAM" id="SSF47226">
    <property type="entry name" value="Histidine-containing phosphotransfer domain, HPT domain"/>
    <property type="match status" value="1"/>
</dbReference>
<dbReference type="eggNOG" id="COG3300">
    <property type="taxonomic scope" value="Bacteria"/>
</dbReference>
<keyword evidence="4" id="KW-1003">Cell membrane</keyword>
<dbReference type="CDD" id="cd00130">
    <property type="entry name" value="PAS"/>
    <property type="match status" value="2"/>
</dbReference>
<evidence type="ECO:0000259" key="21">
    <source>
        <dbReference type="PROSITE" id="PS50112"/>
    </source>
</evidence>
<dbReference type="SMART" id="SM00091">
    <property type="entry name" value="PAS"/>
    <property type="match status" value="2"/>
</dbReference>
<dbReference type="InterPro" id="IPR036890">
    <property type="entry name" value="HATPase_C_sf"/>
</dbReference>
<evidence type="ECO:0000256" key="15">
    <source>
        <dbReference type="ARBA" id="ARBA00070616"/>
    </source>
</evidence>
<feature type="domain" description="PAS" evidence="21">
    <location>
        <begin position="421"/>
        <end position="468"/>
    </location>
</feature>
<name>Q12HT1_SHEDO</name>
<feature type="domain" description="HPt" evidence="23">
    <location>
        <begin position="934"/>
        <end position="1030"/>
    </location>
</feature>
<feature type="transmembrane region" description="Helical" evidence="18">
    <location>
        <begin position="194"/>
        <end position="215"/>
    </location>
</feature>
<feature type="domain" description="PAS" evidence="21">
    <location>
        <begin position="274"/>
        <end position="344"/>
    </location>
</feature>
<feature type="domain" description="MHYT" evidence="24">
    <location>
        <begin position="26"/>
        <end position="222"/>
    </location>
</feature>
<dbReference type="KEGG" id="sdn:Sden_3722"/>
<feature type="modified residue" description="4-aspartylphosphate" evidence="17">
    <location>
        <position position="832"/>
    </location>
</feature>
<feature type="transmembrane region" description="Helical" evidence="18">
    <location>
        <begin position="95"/>
        <end position="115"/>
    </location>
</feature>
<keyword evidence="8" id="KW-0547">Nucleotide-binding</keyword>
<comment type="function">
    <text evidence="14">Putative oxygen sensor; modulates the activity of FixJ, a transcriptional activator of nitrogen fixation fixK gene. FixL probably acts as a kinase that phosphorylates FixJ.</text>
</comment>
<evidence type="ECO:0000256" key="14">
    <source>
        <dbReference type="ARBA" id="ARBA00059827"/>
    </source>
</evidence>
<keyword evidence="9 25" id="KW-0418">Kinase</keyword>
<dbReference type="InterPro" id="IPR001610">
    <property type="entry name" value="PAC"/>
</dbReference>
<comment type="subcellular location">
    <subcellularLocation>
        <location evidence="2">Cell membrane</location>
        <topology evidence="2">Multi-pass membrane protein</topology>
    </subcellularLocation>
</comment>
<dbReference type="CDD" id="cd17546">
    <property type="entry name" value="REC_hyHK_CKI1_RcsC-like"/>
    <property type="match status" value="1"/>
</dbReference>
<dbReference type="GO" id="GO:0006355">
    <property type="term" value="P:regulation of DNA-templated transcription"/>
    <property type="evidence" value="ECO:0007669"/>
    <property type="project" value="InterPro"/>
</dbReference>
<evidence type="ECO:0000256" key="5">
    <source>
        <dbReference type="ARBA" id="ARBA00022553"/>
    </source>
</evidence>
<evidence type="ECO:0000256" key="6">
    <source>
        <dbReference type="ARBA" id="ARBA00022679"/>
    </source>
</evidence>
<evidence type="ECO:0000256" key="4">
    <source>
        <dbReference type="ARBA" id="ARBA00022475"/>
    </source>
</evidence>
<dbReference type="SUPFAM" id="SSF47384">
    <property type="entry name" value="Homodimeric domain of signal transducing histidine kinase"/>
    <property type="match status" value="1"/>
</dbReference>
<feature type="domain" description="PAC" evidence="22">
    <location>
        <begin position="477"/>
        <end position="529"/>
    </location>
</feature>
<feature type="transmembrane region" description="Helical" evidence="18">
    <location>
        <begin position="30"/>
        <end position="50"/>
    </location>
</feature>
<dbReference type="EMBL" id="CP000302">
    <property type="protein sequence ID" value="ABE56995.1"/>
    <property type="molecule type" value="Genomic_DNA"/>
</dbReference>
<feature type="transmembrane region" description="Helical" evidence="18">
    <location>
        <begin position="161"/>
        <end position="182"/>
    </location>
</feature>
<dbReference type="InterPro" id="IPR003661">
    <property type="entry name" value="HisK_dim/P_dom"/>
</dbReference>
<dbReference type="PANTHER" id="PTHR45339:SF1">
    <property type="entry name" value="HYBRID SIGNAL TRANSDUCTION HISTIDINE KINASE J"/>
    <property type="match status" value="1"/>
</dbReference>
<dbReference type="STRING" id="318161.Sden_3722"/>
<dbReference type="SUPFAM" id="SSF52172">
    <property type="entry name" value="CheY-like"/>
    <property type="match status" value="1"/>
</dbReference>
<dbReference type="Proteomes" id="UP000001982">
    <property type="component" value="Chromosome"/>
</dbReference>
<evidence type="ECO:0000256" key="16">
    <source>
        <dbReference type="PROSITE-ProRule" id="PRU00110"/>
    </source>
</evidence>
<evidence type="ECO:0000256" key="18">
    <source>
        <dbReference type="PROSITE-ProRule" id="PRU00244"/>
    </source>
</evidence>
<dbReference type="InterPro" id="IPR011006">
    <property type="entry name" value="CheY-like_superfamily"/>
</dbReference>
<dbReference type="SUPFAM" id="SSF55874">
    <property type="entry name" value="ATPase domain of HSP90 chaperone/DNA topoisomerase II/histidine kinase"/>
    <property type="match status" value="1"/>
</dbReference>